<evidence type="ECO:0000256" key="1">
    <source>
        <dbReference type="SAM" id="Coils"/>
    </source>
</evidence>
<accession>A0A9P8T269</accession>
<evidence type="ECO:0008006" key="4">
    <source>
        <dbReference type="Google" id="ProtNLM"/>
    </source>
</evidence>
<reference evidence="2" key="2">
    <citation type="submission" date="2021-01" db="EMBL/GenBank/DDBJ databases">
        <authorList>
            <person name="Schikora-Tamarit M.A."/>
        </authorList>
    </citation>
    <scope>NUCLEOTIDE SEQUENCE</scope>
    <source>
        <strain evidence="2">CBS6075</strain>
    </source>
</reference>
<dbReference type="RefSeq" id="XP_046059739.1">
    <property type="nucleotide sequence ID" value="XM_046206476.1"/>
</dbReference>
<feature type="coiled-coil region" evidence="1">
    <location>
        <begin position="509"/>
        <end position="556"/>
    </location>
</feature>
<evidence type="ECO:0000313" key="3">
    <source>
        <dbReference type="Proteomes" id="UP000769157"/>
    </source>
</evidence>
<organism evidence="2 3">
    <name type="scientific">Ogataea philodendri</name>
    <dbReference type="NCBI Taxonomy" id="1378263"/>
    <lineage>
        <taxon>Eukaryota</taxon>
        <taxon>Fungi</taxon>
        <taxon>Dikarya</taxon>
        <taxon>Ascomycota</taxon>
        <taxon>Saccharomycotina</taxon>
        <taxon>Pichiomycetes</taxon>
        <taxon>Pichiales</taxon>
        <taxon>Pichiaceae</taxon>
        <taxon>Ogataea</taxon>
    </lineage>
</organism>
<keyword evidence="1" id="KW-0175">Coiled coil</keyword>
<gene>
    <name evidence="2" type="ORF">OGAPHI_005306</name>
</gene>
<dbReference type="GeneID" id="70237270"/>
<sequence>MALFSLKFKVLSFVLAVLYLLTHVFVKCPLTSAYKPDGLGSNDLICSYTHKYYKLAEPHIGPFVEAADAKVFTPLGEHYAKSPIKPYVDYGYHQTANKYSIVSDKVYEVTKQGADKYFGLVREKSIETWYKVAAKTEEVVSISSIYLKAKAETLKDLIKTKSIHFAVLTKEVVLTKVVPQTVKFFLYVKTKSLVYTTKLRIALHLRYNLYVHPQLSKLYYKLKLDALEPYFEAFQKSWFYENTSRLIVLLVDSLNYLYAKSYEYILAFKQDSVIRKTTEEYWRTEHKKQFLKDEFNKLMNAKFKIPSYEDVEFFKKLSKQAAETEKGDDVSETTSVVEPTLTKYNKLLKGIKVDALSDFETQVAKIDSEISSKIQEDLKPQLQELSKLANSNYEDIHVLIHDVNHSTDKKVTRQDMRDILAKASSNLGERADAIVAEFKKYEEEYSDKVLKARTTILETLEEFSESTLTAYSTEIVQKGDDWKEWKNYNELKQDLIQTRDLLLNSTPKLEKVNKLMNELNRTLSILVNDGKSYLAILRAKANLEFQSREKAEREAEQEITSTIVLYDTVVLDEQDHPVSTIHAQEPEQSEQPEEAQTLII</sequence>
<keyword evidence="3" id="KW-1185">Reference proteome</keyword>
<dbReference type="EMBL" id="JAEUBE010000375">
    <property type="protein sequence ID" value="KAH3663316.1"/>
    <property type="molecule type" value="Genomic_DNA"/>
</dbReference>
<dbReference type="SUPFAM" id="SSF58113">
    <property type="entry name" value="Apolipoprotein A-I"/>
    <property type="match status" value="1"/>
</dbReference>
<dbReference type="Proteomes" id="UP000769157">
    <property type="component" value="Unassembled WGS sequence"/>
</dbReference>
<dbReference type="OrthoDB" id="3260408at2759"/>
<name>A0A9P8T269_9ASCO</name>
<dbReference type="AlphaFoldDB" id="A0A9P8T269"/>
<evidence type="ECO:0000313" key="2">
    <source>
        <dbReference type="EMBL" id="KAH3663316.1"/>
    </source>
</evidence>
<reference evidence="2" key="1">
    <citation type="journal article" date="2021" name="Open Biol.">
        <title>Shared evolutionary footprints suggest mitochondrial oxidative damage underlies multiple complex I losses in fungi.</title>
        <authorList>
            <person name="Schikora-Tamarit M.A."/>
            <person name="Marcet-Houben M."/>
            <person name="Nosek J."/>
            <person name="Gabaldon T."/>
        </authorList>
    </citation>
    <scope>NUCLEOTIDE SEQUENCE</scope>
    <source>
        <strain evidence="2">CBS6075</strain>
    </source>
</reference>
<proteinExistence type="predicted"/>
<comment type="caution">
    <text evidence="2">The sequence shown here is derived from an EMBL/GenBank/DDBJ whole genome shotgun (WGS) entry which is preliminary data.</text>
</comment>
<protein>
    <recommendedName>
        <fullName evidence="4">Outer spore wall assembly protein SHE10</fullName>
    </recommendedName>
</protein>